<evidence type="ECO:0000256" key="5">
    <source>
        <dbReference type="ARBA" id="ARBA00022553"/>
    </source>
</evidence>
<dbReference type="Gene3D" id="1.10.287.130">
    <property type="match status" value="1"/>
</dbReference>
<dbReference type="SMART" id="SM00304">
    <property type="entry name" value="HAMP"/>
    <property type="match status" value="1"/>
</dbReference>
<evidence type="ECO:0000256" key="1">
    <source>
        <dbReference type="ARBA" id="ARBA00000085"/>
    </source>
</evidence>
<comment type="catalytic activity">
    <reaction evidence="1">
        <text>ATP + protein L-histidine = ADP + protein N-phospho-L-histidine.</text>
        <dbReference type="EC" id="2.7.13.3"/>
    </reaction>
</comment>
<keyword evidence="10" id="KW-0812">Transmembrane</keyword>
<feature type="domain" description="Histidine kinase" evidence="11">
    <location>
        <begin position="242"/>
        <end position="454"/>
    </location>
</feature>
<dbReference type="PRINTS" id="PR00344">
    <property type="entry name" value="BCTRLSENSOR"/>
</dbReference>
<dbReference type="Pfam" id="PF02518">
    <property type="entry name" value="HATPase_c"/>
    <property type="match status" value="1"/>
</dbReference>
<dbReference type="EC" id="2.7.13.3" evidence="3"/>
<feature type="transmembrane region" description="Helical" evidence="10">
    <location>
        <begin position="159"/>
        <end position="181"/>
    </location>
</feature>
<dbReference type="PANTHER" id="PTHR44936">
    <property type="entry name" value="SENSOR PROTEIN CREC"/>
    <property type="match status" value="1"/>
</dbReference>
<feature type="domain" description="HAMP" evidence="12">
    <location>
        <begin position="179"/>
        <end position="234"/>
    </location>
</feature>
<dbReference type="PANTHER" id="PTHR44936:SF10">
    <property type="entry name" value="SENSOR PROTEIN RSTB"/>
    <property type="match status" value="1"/>
</dbReference>
<evidence type="ECO:0000259" key="11">
    <source>
        <dbReference type="PROSITE" id="PS50109"/>
    </source>
</evidence>
<proteinExistence type="predicted"/>
<name>A0A1P8UK18_9GAMM</name>
<evidence type="ECO:0000256" key="10">
    <source>
        <dbReference type="SAM" id="Phobius"/>
    </source>
</evidence>
<evidence type="ECO:0000256" key="9">
    <source>
        <dbReference type="ARBA" id="ARBA00022840"/>
    </source>
</evidence>
<dbReference type="GO" id="GO:0000155">
    <property type="term" value="F:phosphorelay sensor kinase activity"/>
    <property type="evidence" value="ECO:0007669"/>
    <property type="project" value="InterPro"/>
</dbReference>
<dbReference type="PROSITE" id="PS50885">
    <property type="entry name" value="HAMP"/>
    <property type="match status" value="1"/>
</dbReference>
<keyword evidence="6" id="KW-0808">Transferase</keyword>
<dbReference type="STRING" id="1765967.BW247_14680"/>
<dbReference type="SMART" id="SM00388">
    <property type="entry name" value="HisKA"/>
    <property type="match status" value="1"/>
</dbReference>
<keyword evidence="8" id="KW-0418">Kinase</keyword>
<dbReference type="InterPro" id="IPR003594">
    <property type="entry name" value="HATPase_dom"/>
</dbReference>
<reference evidence="13 14" key="1">
    <citation type="submission" date="2017-01" db="EMBL/GenBank/DDBJ databases">
        <title>Draft sequence of Acidihalobacter ferrooxidans strain DSM 14175 (strain V8).</title>
        <authorList>
            <person name="Khaleque H.N."/>
            <person name="Ramsay J.P."/>
            <person name="Murphy R.J.T."/>
            <person name="Kaksonen A.H."/>
            <person name="Boxall N.J."/>
            <person name="Watkin E.L.J."/>
        </authorList>
    </citation>
    <scope>NUCLEOTIDE SEQUENCE [LARGE SCALE GENOMIC DNA]</scope>
    <source>
        <strain evidence="13 14">V8</strain>
    </source>
</reference>
<dbReference type="Gene3D" id="3.30.565.10">
    <property type="entry name" value="Histidine kinase-like ATPase, C-terminal domain"/>
    <property type="match status" value="1"/>
</dbReference>
<dbReference type="Proteomes" id="UP000243807">
    <property type="component" value="Chromosome"/>
</dbReference>
<feature type="transmembrane region" description="Helical" evidence="10">
    <location>
        <begin position="6"/>
        <end position="29"/>
    </location>
</feature>
<dbReference type="InterPro" id="IPR036097">
    <property type="entry name" value="HisK_dim/P_sf"/>
</dbReference>
<keyword evidence="10" id="KW-0472">Membrane</keyword>
<dbReference type="InterPro" id="IPR050980">
    <property type="entry name" value="2C_sensor_his_kinase"/>
</dbReference>
<evidence type="ECO:0000313" key="13">
    <source>
        <dbReference type="EMBL" id="APZ44177.1"/>
    </source>
</evidence>
<evidence type="ECO:0000256" key="8">
    <source>
        <dbReference type="ARBA" id="ARBA00022777"/>
    </source>
</evidence>
<keyword evidence="10" id="KW-1133">Transmembrane helix</keyword>
<dbReference type="CDD" id="cd06225">
    <property type="entry name" value="HAMP"/>
    <property type="match status" value="1"/>
</dbReference>
<dbReference type="AlphaFoldDB" id="A0A1P8UK18"/>
<evidence type="ECO:0000256" key="4">
    <source>
        <dbReference type="ARBA" id="ARBA00022475"/>
    </source>
</evidence>
<keyword evidence="4" id="KW-1003">Cell membrane</keyword>
<dbReference type="InterPro" id="IPR003661">
    <property type="entry name" value="HisK_dim/P_dom"/>
</dbReference>
<dbReference type="SUPFAM" id="SSF47384">
    <property type="entry name" value="Homodimeric domain of signal transducing histidine kinase"/>
    <property type="match status" value="1"/>
</dbReference>
<dbReference type="OrthoDB" id="9804645at2"/>
<dbReference type="EMBL" id="CP019434">
    <property type="protein sequence ID" value="APZ44177.1"/>
    <property type="molecule type" value="Genomic_DNA"/>
</dbReference>
<evidence type="ECO:0000256" key="6">
    <source>
        <dbReference type="ARBA" id="ARBA00022679"/>
    </source>
</evidence>
<dbReference type="KEGG" id="afy:BW247_14680"/>
<gene>
    <name evidence="13" type="ORF">BW247_14680</name>
</gene>
<keyword evidence="7" id="KW-0547">Nucleotide-binding</keyword>
<dbReference type="InterPro" id="IPR036890">
    <property type="entry name" value="HATPase_C_sf"/>
</dbReference>
<dbReference type="SUPFAM" id="SSF55874">
    <property type="entry name" value="ATPase domain of HSP90 chaperone/DNA topoisomerase II/histidine kinase"/>
    <property type="match status" value="1"/>
</dbReference>
<keyword evidence="5" id="KW-0597">Phosphoprotein</keyword>
<dbReference type="InterPro" id="IPR003660">
    <property type="entry name" value="HAMP_dom"/>
</dbReference>
<dbReference type="PROSITE" id="PS50109">
    <property type="entry name" value="HIS_KIN"/>
    <property type="match status" value="1"/>
</dbReference>
<dbReference type="RefSeq" id="WP_076837800.1">
    <property type="nucleotide sequence ID" value="NZ_CP019434.1"/>
</dbReference>
<evidence type="ECO:0000256" key="3">
    <source>
        <dbReference type="ARBA" id="ARBA00012438"/>
    </source>
</evidence>
<protein>
    <recommendedName>
        <fullName evidence="3">histidine kinase</fullName>
        <ecNumber evidence="3">2.7.13.3</ecNumber>
    </recommendedName>
</protein>
<evidence type="ECO:0000256" key="7">
    <source>
        <dbReference type="ARBA" id="ARBA00022741"/>
    </source>
</evidence>
<dbReference type="GO" id="GO:0005886">
    <property type="term" value="C:plasma membrane"/>
    <property type="evidence" value="ECO:0007669"/>
    <property type="project" value="UniProtKB-SubCell"/>
</dbReference>
<dbReference type="SMART" id="SM00387">
    <property type="entry name" value="HATPase_c"/>
    <property type="match status" value="1"/>
</dbReference>
<comment type="subcellular location">
    <subcellularLocation>
        <location evidence="2">Cell membrane</location>
        <topology evidence="2">Multi-pass membrane protein</topology>
    </subcellularLocation>
</comment>
<dbReference type="Pfam" id="PF00512">
    <property type="entry name" value="HisKA"/>
    <property type="match status" value="1"/>
</dbReference>
<keyword evidence="14" id="KW-1185">Reference proteome</keyword>
<evidence type="ECO:0000256" key="2">
    <source>
        <dbReference type="ARBA" id="ARBA00004651"/>
    </source>
</evidence>
<evidence type="ECO:0000313" key="14">
    <source>
        <dbReference type="Proteomes" id="UP000243807"/>
    </source>
</evidence>
<dbReference type="Pfam" id="PF00672">
    <property type="entry name" value="HAMP"/>
    <property type="match status" value="1"/>
</dbReference>
<keyword evidence="9" id="KW-0067">ATP-binding</keyword>
<sequence length="470" mass="50886">MGRLFWKIFIGFWLIQVAIGSAVGLAIYLNNKTQLDDLTYLSKGGPRTEFVLNAAAMALRLGGAQALRLLLTNENVMHRIPVLAVNARGEDIFGRPVPPKALREARKALAENKSQLPPPGLRLAATPNGHAYLLFIPAHISGGKSTPATPPHFPVEDSLLVQLGVALLASVLFSVLLAWYLTRPVRFLQRTAKALAAGDLGARVVPSMGGRRDEIADLGQDFDHMAGRLQNMVEAQQRLLHDVSHELRSPLARMQVATALARQQPDKLDTALERIDREGGRLDQLVGELLTLARLDAGVGMGAEEEVDLAALLETVVEDGEFEADNGRHVILDYCDAGMLRGRRELLRRAFENVVRNALRHSPPGGEVTVRAERENGQLRVTVCDRGPGLPEEKLAEVFEPFVRAGDSPTGGRAGYGLGLAITLRAVEAHGGRVQASNRPDGGLCVSLSLPLQAVKRRRAERRPQAGGGT</sequence>
<dbReference type="InterPro" id="IPR004358">
    <property type="entry name" value="Sig_transdc_His_kin-like_C"/>
</dbReference>
<organism evidence="13 14">
    <name type="scientific">Acidihalobacter ferrooxydans</name>
    <dbReference type="NCBI Taxonomy" id="1765967"/>
    <lineage>
        <taxon>Bacteria</taxon>
        <taxon>Pseudomonadati</taxon>
        <taxon>Pseudomonadota</taxon>
        <taxon>Gammaproteobacteria</taxon>
        <taxon>Chromatiales</taxon>
        <taxon>Ectothiorhodospiraceae</taxon>
        <taxon>Acidihalobacter</taxon>
    </lineage>
</organism>
<dbReference type="InterPro" id="IPR005467">
    <property type="entry name" value="His_kinase_dom"/>
</dbReference>
<dbReference type="GO" id="GO:0005524">
    <property type="term" value="F:ATP binding"/>
    <property type="evidence" value="ECO:0007669"/>
    <property type="project" value="UniProtKB-KW"/>
</dbReference>
<evidence type="ECO:0000259" key="12">
    <source>
        <dbReference type="PROSITE" id="PS50885"/>
    </source>
</evidence>
<dbReference type="SUPFAM" id="SSF158472">
    <property type="entry name" value="HAMP domain-like"/>
    <property type="match status" value="1"/>
</dbReference>
<dbReference type="Gene3D" id="6.10.340.10">
    <property type="match status" value="1"/>
</dbReference>
<dbReference type="CDD" id="cd00082">
    <property type="entry name" value="HisKA"/>
    <property type="match status" value="1"/>
</dbReference>
<accession>A0A1P8UK18</accession>